<name>A0AAW2CA55_9ROSI</name>
<dbReference type="Gene3D" id="1.25.40.10">
    <property type="entry name" value="Tetratricopeptide repeat domain"/>
    <property type="match status" value="1"/>
</dbReference>
<dbReference type="PANTHER" id="PTHR47926">
    <property type="entry name" value="PENTATRICOPEPTIDE REPEAT-CONTAINING PROTEIN"/>
    <property type="match status" value="1"/>
</dbReference>
<dbReference type="EMBL" id="JAZDWU010000008">
    <property type="protein sequence ID" value="KAK9993165.1"/>
    <property type="molecule type" value="Genomic_DNA"/>
</dbReference>
<proteinExistence type="predicted"/>
<comment type="caution">
    <text evidence="1">The sequence shown here is derived from an EMBL/GenBank/DDBJ whole genome shotgun (WGS) entry which is preliminary data.</text>
</comment>
<dbReference type="InterPro" id="IPR046960">
    <property type="entry name" value="PPR_At4g14850-like_plant"/>
</dbReference>
<keyword evidence="2" id="KW-1185">Reference proteome</keyword>
<dbReference type="InterPro" id="IPR011990">
    <property type="entry name" value="TPR-like_helical_dom_sf"/>
</dbReference>
<evidence type="ECO:0000313" key="1">
    <source>
        <dbReference type="EMBL" id="KAK9993165.1"/>
    </source>
</evidence>
<dbReference type="AlphaFoldDB" id="A0AAW2CA55"/>
<gene>
    <name evidence="1" type="ORF">SO802_022868</name>
</gene>
<dbReference type="GO" id="GO:0009451">
    <property type="term" value="P:RNA modification"/>
    <property type="evidence" value="ECO:0007669"/>
    <property type="project" value="InterPro"/>
</dbReference>
<dbReference type="Proteomes" id="UP001459277">
    <property type="component" value="Unassembled WGS sequence"/>
</dbReference>
<organism evidence="1 2">
    <name type="scientific">Lithocarpus litseifolius</name>
    <dbReference type="NCBI Taxonomy" id="425828"/>
    <lineage>
        <taxon>Eukaryota</taxon>
        <taxon>Viridiplantae</taxon>
        <taxon>Streptophyta</taxon>
        <taxon>Embryophyta</taxon>
        <taxon>Tracheophyta</taxon>
        <taxon>Spermatophyta</taxon>
        <taxon>Magnoliopsida</taxon>
        <taxon>eudicotyledons</taxon>
        <taxon>Gunneridae</taxon>
        <taxon>Pentapetalae</taxon>
        <taxon>rosids</taxon>
        <taxon>fabids</taxon>
        <taxon>Fagales</taxon>
        <taxon>Fagaceae</taxon>
        <taxon>Lithocarpus</taxon>
    </lineage>
</organism>
<evidence type="ECO:0000313" key="2">
    <source>
        <dbReference type="Proteomes" id="UP001459277"/>
    </source>
</evidence>
<dbReference type="GO" id="GO:0003723">
    <property type="term" value="F:RNA binding"/>
    <property type="evidence" value="ECO:0007669"/>
    <property type="project" value="InterPro"/>
</dbReference>
<evidence type="ECO:0008006" key="3">
    <source>
        <dbReference type="Google" id="ProtNLM"/>
    </source>
</evidence>
<accession>A0AAW2CA55</accession>
<protein>
    <recommendedName>
        <fullName evidence="3">Pentatricopeptide repeat protein</fullName>
    </recommendedName>
</protein>
<dbReference type="PANTHER" id="PTHR47926:SF467">
    <property type="entry name" value="REPEAT-CONTAINING PROTEIN, PUTATIVE-RELATED"/>
    <property type="match status" value="1"/>
</dbReference>
<reference evidence="1 2" key="1">
    <citation type="submission" date="2024-01" db="EMBL/GenBank/DDBJ databases">
        <title>A telomere-to-telomere, gap-free genome of sweet tea (Lithocarpus litseifolius).</title>
        <authorList>
            <person name="Zhou J."/>
        </authorList>
    </citation>
    <scope>NUCLEOTIDE SEQUENCE [LARGE SCALE GENOMIC DNA]</scope>
    <source>
        <strain evidence="1">Zhou-2022a</strain>
        <tissue evidence="1">Leaf</tissue>
    </source>
</reference>
<sequence length="98" mass="10870">MRYEYALLPSPDQYACMVDLLSRVGRLKAAYELINSMPVEPHAAAWGALLGACKLHCNIELGVSCASDSFTEQLELQFLSDEIDIAITDHGENQRLEV</sequence>